<keyword evidence="5" id="KW-1185">Reference proteome</keyword>
<feature type="compositionally biased region" description="Basic and acidic residues" evidence="1">
    <location>
        <begin position="878"/>
        <end position="955"/>
    </location>
</feature>
<organism evidence="4 5">
    <name type="scientific">Patella caerulea</name>
    <name type="common">Rayed Mediterranean limpet</name>
    <dbReference type="NCBI Taxonomy" id="87958"/>
    <lineage>
        <taxon>Eukaryota</taxon>
        <taxon>Metazoa</taxon>
        <taxon>Spiralia</taxon>
        <taxon>Lophotrochozoa</taxon>
        <taxon>Mollusca</taxon>
        <taxon>Gastropoda</taxon>
        <taxon>Patellogastropoda</taxon>
        <taxon>Patelloidea</taxon>
        <taxon>Patellidae</taxon>
        <taxon>Patella</taxon>
    </lineage>
</organism>
<dbReference type="Proteomes" id="UP001347796">
    <property type="component" value="Unassembled WGS sequence"/>
</dbReference>
<feature type="transmembrane region" description="Helical" evidence="2">
    <location>
        <begin position="439"/>
        <end position="458"/>
    </location>
</feature>
<evidence type="ECO:0000256" key="2">
    <source>
        <dbReference type="SAM" id="Phobius"/>
    </source>
</evidence>
<feature type="transmembrane region" description="Helical" evidence="2">
    <location>
        <begin position="638"/>
        <end position="663"/>
    </location>
</feature>
<evidence type="ECO:0000313" key="4">
    <source>
        <dbReference type="EMBL" id="KAK6172521.1"/>
    </source>
</evidence>
<feature type="transmembrane region" description="Helical" evidence="2">
    <location>
        <begin position="378"/>
        <end position="400"/>
    </location>
</feature>
<comment type="caution">
    <text evidence="4">The sequence shown here is derived from an EMBL/GenBank/DDBJ whole genome shotgun (WGS) entry which is preliminary data.</text>
</comment>
<evidence type="ECO:0000313" key="5">
    <source>
        <dbReference type="Proteomes" id="UP001347796"/>
    </source>
</evidence>
<sequence>MATMTFTSLLLICILVTYTSGASSDVGFNGKNKLLDALLRTIQKTCKIYPAKKDIYETLKEMEADRGTMMYEFHFSMFNYTDDPLTLTYDQLAYKPGKWFRTKTQHGRTLLMLSFHYDILSMSILKIGVEKIPIVIKDEPFGCLKNLTSAKRMELIYEMLLDNFQVGKATKTGTDRSDYVCHLVIRNNTGYAEFVNACCSKEDGVITCSDQLDDKWITLLYLSITLVKFLMFLFFPLFMPTNMYSAVYVASEYVVKLKKALKMTLFITEKTDCHVKFKKRLTLEDVSNFWRFREKLEQLPTDEIIPIKMEEIRITVKGKRIIPENEPPTGLLRTAYDNLVRCKIKGLEPFNECCDLSVFASLENHFKHKLTWHSCMQMFVKCLMLFLVPIPFYVRLFIYYKFEHDEMVQRRLAIKDVHLQEQFNYYRTNLMQYFTPTHGLFIAAYCFYFLSGLVIGFSDQQVRDKLKSIARSALQDMSNVSQVGVIQVVLRIGLWPFRKCGLLAILLIPLYIGITAPFTIITFALYCIPIVYISYRIVFQSWKQIGENTPLQEEKKLRFEKLKKIHRRLSRMDMAVHNIAEPTEEETCCPSSGGFSMCYTIRTVFLQFVTGVFCLCVLYALALIFAESIGLLVEVLAFTMMGIIVNASSTLKYVTMVLLVFVYMHDCYNNVYENYLQFNKTIIEDMIDRVDDLRKIASLPSCMQENAGFQVKTMAEDPPIKTKLNFTKGEVRWTIGQLLLFLDSHDTPRIPLRLFKKLCEVRVHGAPGPVYLNLLRATGKFLIIVVFLLFVMIVVMAFGNVHKISSTNQTLATLAGGFVPMLLKNVLSSKSVKLSLKTISFKGQIDEIITDYKQHWPVTDIIFEKDEPEEEGEDGENGDDKDKDKDNDKEKDKSKNNDKDLGKDKETGGEKETKGDKKEDKSAEEKEKDSKEVEKKSNGKIRFSDEIESDAKPEIKQPGGATAPLDPENEVVDLFIDLSVADAIGGWSMFGSTESLPSDTMMPSYFHQSDPMPPPSYNSIQSPA</sequence>
<feature type="chain" id="PRO_5042825637" evidence="3">
    <location>
        <begin position="22"/>
        <end position="1024"/>
    </location>
</feature>
<keyword evidence="2" id="KW-1133">Transmembrane helix</keyword>
<feature type="transmembrane region" description="Helical" evidence="2">
    <location>
        <begin position="479"/>
        <end position="497"/>
    </location>
</feature>
<feature type="region of interest" description="Disordered" evidence="1">
    <location>
        <begin position="865"/>
        <end position="966"/>
    </location>
</feature>
<feature type="transmembrane region" description="Helical" evidence="2">
    <location>
        <begin position="781"/>
        <end position="799"/>
    </location>
</feature>
<feature type="transmembrane region" description="Helical" evidence="2">
    <location>
        <begin position="216"/>
        <end position="238"/>
    </location>
</feature>
<feature type="compositionally biased region" description="Acidic residues" evidence="1">
    <location>
        <begin position="866"/>
        <end position="877"/>
    </location>
</feature>
<keyword evidence="2" id="KW-0472">Membrane</keyword>
<feature type="signal peptide" evidence="3">
    <location>
        <begin position="1"/>
        <end position="21"/>
    </location>
</feature>
<feature type="region of interest" description="Disordered" evidence="1">
    <location>
        <begin position="1001"/>
        <end position="1024"/>
    </location>
</feature>
<feature type="transmembrane region" description="Helical" evidence="2">
    <location>
        <begin position="503"/>
        <end position="533"/>
    </location>
</feature>
<accession>A0AAN8JAG2</accession>
<feature type="transmembrane region" description="Helical" evidence="2">
    <location>
        <begin position="604"/>
        <end position="626"/>
    </location>
</feature>
<keyword evidence="3" id="KW-0732">Signal</keyword>
<dbReference type="AlphaFoldDB" id="A0AAN8JAG2"/>
<evidence type="ECO:0000256" key="1">
    <source>
        <dbReference type="SAM" id="MobiDB-lite"/>
    </source>
</evidence>
<name>A0AAN8JAG2_PATCE</name>
<evidence type="ECO:0000256" key="3">
    <source>
        <dbReference type="SAM" id="SignalP"/>
    </source>
</evidence>
<protein>
    <submittedName>
        <fullName evidence="4">Uncharacterized protein</fullName>
    </submittedName>
</protein>
<proteinExistence type="predicted"/>
<reference evidence="4 5" key="1">
    <citation type="submission" date="2024-01" db="EMBL/GenBank/DDBJ databases">
        <title>The genome of the rayed Mediterranean limpet Patella caerulea (Linnaeus, 1758).</title>
        <authorList>
            <person name="Anh-Thu Weber A."/>
            <person name="Halstead-Nussloch G."/>
        </authorList>
    </citation>
    <scope>NUCLEOTIDE SEQUENCE [LARGE SCALE GENOMIC DNA]</scope>
    <source>
        <strain evidence="4">AATW-2023a</strain>
        <tissue evidence="4">Whole specimen</tissue>
    </source>
</reference>
<gene>
    <name evidence="4" type="ORF">SNE40_016157</name>
</gene>
<keyword evidence="2" id="KW-0812">Transmembrane</keyword>
<dbReference type="EMBL" id="JAZGQO010000011">
    <property type="protein sequence ID" value="KAK6172521.1"/>
    <property type="molecule type" value="Genomic_DNA"/>
</dbReference>